<reference evidence="4 5" key="1">
    <citation type="journal article" date="2013" name="Genome Biol.">
        <title>Comparative genomics of the core and accessory genomes of 48 Sinorhizobium strains comprising five genospecies.</title>
        <authorList>
            <person name="Sugawara M."/>
            <person name="Epstein B."/>
            <person name="Badgley B.D."/>
            <person name="Unno T."/>
            <person name="Xu L."/>
            <person name="Reese J."/>
            <person name="Gyaneshwar P."/>
            <person name="Denny R."/>
            <person name="Mudge J."/>
            <person name="Bharti A.K."/>
            <person name="Farmer A.D."/>
            <person name="May G.D."/>
            <person name="Woodward J.E."/>
            <person name="Medigue C."/>
            <person name="Vallenet D."/>
            <person name="Lajus A."/>
            <person name="Rouy Z."/>
            <person name="Martinez-Vaz B."/>
            <person name="Tiffin P."/>
            <person name="Young N.D."/>
            <person name="Sadowsky M.J."/>
        </authorList>
    </citation>
    <scope>NUCLEOTIDE SEQUENCE [LARGE SCALE GENOMIC DNA]</scope>
    <source>
        <strain evidence="4 5">USDA4894</strain>
    </source>
</reference>
<dbReference type="Gene3D" id="3.90.25.10">
    <property type="entry name" value="UDP-galactose 4-epimerase, domain 1"/>
    <property type="match status" value="1"/>
</dbReference>
<keyword evidence="4" id="KW-0456">Lyase</keyword>
<dbReference type="SUPFAM" id="SSF51735">
    <property type="entry name" value="NAD(P)-binding Rossmann-fold domains"/>
    <property type="match status" value="1"/>
</dbReference>
<proteinExistence type="inferred from homology"/>
<comment type="pathway">
    <text evidence="1">Bacterial outer membrane biogenesis; LPS O-antigen biosynthesis.</text>
</comment>
<dbReference type="OrthoDB" id="9801785at2"/>
<organism evidence="4 5">
    <name type="scientific">Sinorhizobium terangae</name>
    <dbReference type="NCBI Taxonomy" id="110322"/>
    <lineage>
        <taxon>Bacteria</taxon>
        <taxon>Pseudomonadati</taxon>
        <taxon>Pseudomonadota</taxon>
        <taxon>Alphaproteobacteria</taxon>
        <taxon>Hyphomicrobiales</taxon>
        <taxon>Rhizobiaceae</taxon>
        <taxon>Sinorhizobium/Ensifer group</taxon>
        <taxon>Sinorhizobium</taxon>
    </lineage>
</organism>
<evidence type="ECO:0000256" key="1">
    <source>
        <dbReference type="ARBA" id="ARBA00005125"/>
    </source>
</evidence>
<dbReference type="RefSeq" id="WP_153439110.1">
    <property type="nucleotide sequence ID" value="NZ_CP121659.1"/>
</dbReference>
<evidence type="ECO:0000256" key="2">
    <source>
        <dbReference type="ARBA" id="ARBA00007637"/>
    </source>
</evidence>
<evidence type="ECO:0000313" key="5">
    <source>
        <dbReference type="Proteomes" id="UP000439983"/>
    </source>
</evidence>
<gene>
    <name evidence="4" type="primary">rfbG</name>
    <name evidence="4" type="ORF">GHK62_11350</name>
</gene>
<dbReference type="InterPro" id="IPR001509">
    <property type="entry name" value="Epimerase_deHydtase"/>
</dbReference>
<dbReference type="PANTHER" id="PTHR43000">
    <property type="entry name" value="DTDP-D-GLUCOSE 4,6-DEHYDRATASE-RELATED"/>
    <property type="match status" value="1"/>
</dbReference>
<dbReference type="Proteomes" id="UP000439983">
    <property type="component" value="Unassembled WGS sequence"/>
</dbReference>
<dbReference type="Gene3D" id="3.40.50.720">
    <property type="entry name" value="NAD(P)-binding Rossmann-like Domain"/>
    <property type="match status" value="1"/>
</dbReference>
<dbReference type="GO" id="GO:0047733">
    <property type="term" value="F:CDP-glucose 4,6-dehydratase activity"/>
    <property type="evidence" value="ECO:0007669"/>
    <property type="project" value="UniProtKB-EC"/>
</dbReference>
<dbReference type="EC" id="4.2.1.45" evidence="4"/>
<name>A0A6N7LF48_SINTE</name>
<dbReference type="AlphaFoldDB" id="A0A6N7LF48"/>
<evidence type="ECO:0000313" key="4">
    <source>
        <dbReference type="EMBL" id="MQX15344.1"/>
    </source>
</evidence>
<dbReference type="NCBIfam" id="TIGR02622">
    <property type="entry name" value="CDP_4_6_dhtase"/>
    <property type="match status" value="1"/>
</dbReference>
<keyword evidence="5" id="KW-1185">Reference proteome</keyword>
<feature type="domain" description="NAD-dependent epimerase/dehydratase" evidence="3">
    <location>
        <begin position="15"/>
        <end position="250"/>
    </location>
</feature>
<evidence type="ECO:0000259" key="3">
    <source>
        <dbReference type="Pfam" id="PF01370"/>
    </source>
</evidence>
<sequence>MSRLADPEFWAGKRVLLTGHSGFKGSWAALWLSEMQAHVTGYALPPATQPSLHALLHPGELPDAQLGDIRDREALAEILRKSEPEIVLHMAAQPLVRESYATPAETFDVNVMGTVWLLEAARAAPSVKAIVLVTTDKVYRNDESGRHFRESDTLGGHDPYSGSKAACEIAVATWRSSYFNERGIRIATARGGNVIGGGDFSADRLVPDIVRAALSGERLHIRSPLATRPWQHVLDCLNGYFLLAESLYKGKASVDALNFGPSPTEQPIAVRDVANAIQAAMGLSPQWDDVSSLAQPREMQTLGLDPALAAETLAWRARLTQRQAIEWTAHWYNGWRRGEAARQLTLGQIAEFTKGCPC</sequence>
<dbReference type="CDD" id="cd05252">
    <property type="entry name" value="CDP_GD_SDR_e"/>
    <property type="match status" value="1"/>
</dbReference>
<comment type="similarity">
    <text evidence="2">Belongs to the NAD(P)-dependent epimerase/dehydratase family.</text>
</comment>
<dbReference type="Pfam" id="PF01370">
    <property type="entry name" value="Epimerase"/>
    <property type="match status" value="1"/>
</dbReference>
<comment type="caution">
    <text evidence="4">The sequence shown here is derived from an EMBL/GenBank/DDBJ whole genome shotgun (WGS) entry which is preliminary data.</text>
</comment>
<accession>A0A6N7LF48</accession>
<dbReference type="InterPro" id="IPR013445">
    <property type="entry name" value="CDP_4_6_deHydtase"/>
</dbReference>
<dbReference type="InterPro" id="IPR036291">
    <property type="entry name" value="NAD(P)-bd_dom_sf"/>
</dbReference>
<protein>
    <submittedName>
        <fullName evidence="4">CDP-glucose 4,6-dehydratase</fullName>
        <ecNumber evidence="4">4.2.1.45</ecNumber>
    </submittedName>
</protein>
<dbReference type="EMBL" id="WITC01000037">
    <property type="protein sequence ID" value="MQX15344.1"/>
    <property type="molecule type" value="Genomic_DNA"/>
</dbReference>